<comment type="caution">
    <text evidence="1">The sequence shown here is derived from an EMBL/GenBank/DDBJ whole genome shotgun (WGS) entry which is preliminary data.</text>
</comment>
<reference evidence="1 2" key="1">
    <citation type="submission" date="2022-11" db="EMBL/GenBank/DDBJ databases">
        <title>Deinococcus ZS9-10, Low Temperature and Draught-tolerating, UV-resistant Bacteria from Continental Antarctica.</title>
        <authorList>
            <person name="Cheng L."/>
        </authorList>
    </citation>
    <scope>NUCLEOTIDE SEQUENCE [LARGE SCALE GENOMIC DNA]</scope>
    <source>
        <strain evidence="1 2">ZS9-10</strain>
    </source>
</reference>
<organism evidence="1 2">
    <name type="scientific">Deinococcus arenicola</name>
    <dbReference type="NCBI Taxonomy" id="2994950"/>
    <lineage>
        <taxon>Bacteria</taxon>
        <taxon>Thermotogati</taxon>
        <taxon>Deinococcota</taxon>
        <taxon>Deinococci</taxon>
        <taxon>Deinococcales</taxon>
        <taxon>Deinococcaceae</taxon>
        <taxon>Deinococcus</taxon>
    </lineage>
</organism>
<evidence type="ECO:0000313" key="1">
    <source>
        <dbReference type="EMBL" id="MDV6376497.1"/>
    </source>
</evidence>
<name>A0ABU4DVM8_9DEIO</name>
<keyword evidence="2" id="KW-1185">Reference proteome</keyword>
<dbReference type="EMBL" id="JAPMIV010000066">
    <property type="protein sequence ID" value="MDV6376497.1"/>
    <property type="molecule type" value="Genomic_DNA"/>
</dbReference>
<dbReference type="RefSeq" id="WP_317641852.1">
    <property type="nucleotide sequence ID" value="NZ_JAPMIV010000066.1"/>
</dbReference>
<protein>
    <submittedName>
        <fullName evidence="1">Uncharacterized protein</fullName>
    </submittedName>
</protein>
<proteinExistence type="predicted"/>
<dbReference type="Proteomes" id="UP001276150">
    <property type="component" value="Unassembled WGS sequence"/>
</dbReference>
<evidence type="ECO:0000313" key="2">
    <source>
        <dbReference type="Proteomes" id="UP001276150"/>
    </source>
</evidence>
<sequence length="125" mass="14376">MQEIKTLATTQDPRAELEKMLDKLQKFYDVTPEDMKDVRADYEKQLAAELRRREVLAELWPDAPAGCWIYASFVRPFSEYGTPPAQVQAQRQHRADWPAQVPHSYIASAAPLDLPQVELLRVPLN</sequence>
<accession>A0ABU4DVM8</accession>
<gene>
    <name evidence="1" type="ORF">ORD21_18045</name>
</gene>